<accession>A0ABR0U5Y8</accession>
<dbReference type="InterPro" id="IPR003369">
    <property type="entry name" value="TatA/B/E"/>
</dbReference>
<dbReference type="PANTHER" id="PTHR33162">
    <property type="entry name" value="SEC-INDEPENDENT PROTEIN TRANSLOCASE PROTEIN TATA, CHLOROPLASTIC"/>
    <property type="match status" value="1"/>
</dbReference>
<evidence type="ECO:0000256" key="2">
    <source>
        <dbReference type="ARBA" id="ARBA00022448"/>
    </source>
</evidence>
<gene>
    <name evidence="10" type="ORF">DH2020_048604</name>
</gene>
<comment type="caution">
    <text evidence="10">The sequence shown here is derived from an EMBL/GenBank/DDBJ whole genome shotgun (WGS) entry which is preliminary data.</text>
</comment>
<evidence type="ECO:0000256" key="8">
    <source>
        <dbReference type="SAM" id="MobiDB-lite"/>
    </source>
</evidence>
<dbReference type="Proteomes" id="UP001318860">
    <property type="component" value="Unassembled WGS sequence"/>
</dbReference>
<dbReference type="PANTHER" id="PTHR33162:SF3">
    <property type="entry name" value="SEC-INDEPENDENT PROTEIN TRANSLOCASE PROTEIN TATB, CHLOROPLASTIC"/>
    <property type="match status" value="1"/>
</dbReference>
<feature type="compositionally biased region" description="Basic and acidic residues" evidence="8">
    <location>
        <begin position="207"/>
        <end position="218"/>
    </location>
</feature>
<keyword evidence="3 9" id="KW-0812">Transmembrane</keyword>
<dbReference type="Pfam" id="PF02416">
    <property type="entry name" value="TatA_B_E"/>
    <property type="match status" value="1"/>
</dbReference>
<keyword evidence="11" id="KW-1185">Reference proteome</keyword>
<feature type="compositionally biased region" description="Low complexity" evidence="8">
    <location>
        <begin position="219"/>
        <end position="236"/>
    </location>
</feature>
<keyword evidence="4" id="KW-0653">Protein transport</keyword>
<keyword evidence="6" id="KW-0811">Translocation</keyword>
<keyword evidence="2" id="KW-0813">Transport</keyword>
<keyword evidence="7 9" id="KW-0472">Membrane</keyword>
<evidence type="ECO:0000313" key="11">
    <source>
        <dbReference type="Proteomes" id="UP001318860"/>
    </source>
</evidence>
<dbReference type="EMBL" id="JABTTQ020003424">
    <property type="protein sequence ID" value="KAK6117642.1"/>
    <property type="molecule type" value="Genomic_DNA"/>
</dbReference>
<comment type="subcellular location">
    <subcellularLocation>
        <location evidence="1">Membrane</location>
        <topology evidence="1">Single-pass membrane protein</topology>
    </subcellularLocation>
</comment>
<keyword evidence="5 9" id="KW-1133">Transmembrane helix</keyword>
<protein>
    <submittedName>
        <fullName evidence="10">Uncharacterized protein</fullName>
    </submittedName>
</protein>
<proteinExistence type="predicted"/>
<sequence>MAFAISTPTSLLHSSFSSYNARKPSLFLFSYSTVSIPKYSISQHVRGIYQMGFAHFSQWSGLKQLGISISQYSVKMERKRKCKGQGVIASLFGVGAPEALVIGVVALLVFGPKGLAEVARNFVSREFKSTLEKEIGLDEINNPVPKRFISNNPMPAKPVDTPEDLEAYVEPNKSLEDDDLPSSSGAYSADEYLKVTEAQLKGAMTRLQKEQEDEKEKAQTQSQSQTPSQGKQTQSTRGFSENFHKK</sequence>
<feature type="transmembrane region" description="Helical" evidence="9">
    <location>
        <begin position="86"/>
        <end position="110"/>
    </location>
</feature>
<feature type="region of interest" description="Disordered" evidence="8">
    <location>
        <begin position="203"/>
        <end position="246"/>
    </location>
</feature>
<evidence type="ECO:0000256" key="7">
    <source>
        <dbReference type="ARBA" id="ARBA00023136"/>
    </source>
</evidence>
<reference evidence="10 11" key="1">
    <citation type="journal article" date="2021" name="Comput. Struct. Biotechnol. J.">
        <title>De novo genome assembly of the potent medicinal plant Rehmannia glutinosa using nanopore technology.</title>
        <authorList>
            <person name="Ma L."/>
            <person name="Dong C."/>
            <person name="Song C."/>
            <person name="Wang X."/>
            <person name="Zheng X."/>
            <person name="Niu Y."/>
            <person name="Chen S."/>
            <person name="Feng W."/>
        </authorList>
    </citation>
    <scope>NUCLEOTIDE SEQUENCE [LARGE SCALE GENOMIC DNA]</scope>
    <source>
        <strain evidence="10">DH-2019</strain>
    </source>
</reference>
<evidence type="ECO:0000256" key="5">
    <source>
        <dbReference type="ARBA" id="ARBA00022989"/>
    </source>
</evidence>
<evidence type="ECO:0000256" key="6">
    <source>
        <dbReference type="ARBA" id="ARBA00023010"/>
    </source>
</evidence>
<evidence type="ECO:0000256" key="1">
    <source>
        <dbReference type="ARBA" id="ARBA00004167"/>
    </source>
</evidence>
<name>A0ABR0U5Y8_REHGL</name>
<evidence type="ECO:0000256" key="9">
    <source>
        <dbReference type="SAM" id="Phobius"/>
    </source>
</evidence>
<evidence type="ECO:0000256" key="3">
    <source>
        <dbReference type="ARBA" id="ARBA00022692"/>
    </source>
</evidence>
<organism evidence="10 11">
    <name type="scientific">Rehmannia glutinosa</name>
    <name type="common">Chinese foxglove</name>
    <dbReference type="NCBI Taxonomy" id="99300"/>
    <lineage>
        <taxon>Eukaryota</taxon>
        <taxon>Viridiplantae</taxon>
        <taxon>Streptophyta</taxon>
        <taxon>Embryophyta</taxon>
        <taxon>Tracheophyta</taxon>
        <taxon>Spermatophyta</taxon>
        <taxon>Magnoliopsida</taxon>
        <taxon>eudicotyledons</taxon>
        <taxon>Gunneridae</taxon>
        <taxon>Pentapetalae</taxon>
        <taxon>asterids</taxon>
        <taxon>lamiids</taxon>
        <taxon>Lamiales</taxon>
        <taxon>Orobanchaceae</taxon>
        <taxon>Rehmannieae</taxon>
        <taxon>Rehmannia</taxon>
    </lineage>
</organism>
<dbReference type="Gene3D" id="1.20.5.3310">
    <property type="match status" value="1"/>
</dbReference>
<evidence type="ECO:0000313" key="10">
    <source>
        <dbReference type="EMBL" id="KAK6117642.1"/>
    </source>
</evidence>
<evidence type="ECO:0000256" key="4">
    <source>
        <dbReference type="ARBA" id="ARBA00022927"/>
    </source>
</evidence>